<dbReference type="AlphaFoldDB" id="A0A0V0QTM6"/>
<dbReference type="Pfam" id="PF02383">
    <property type="entry name" value="Syja_N"/>
    <property type="match status" value="1"/>
</dbReference>
<organism evidence="6 7">
    <name type="scientific">Pseudocohnilembus persalinus</name>
    <name type="common">Ciliate</name>
    <dbReference type="NCBI Taxonomy" id="266149"/>
    <lineage>
        <taxon>Eukaryota</taxon>
        <taxon>Sar</taxon>
        <taxon>Alveolata</taxon>
        <taxon>Ciliophora</taxon>
        <taxon>Intramacronucleata</taxon>
        <taxon>Oligohymenophorea</taxon>
        <taxon>Scuticociliatia</taxon>
        <taxon>Philasterida</taxon>
        <taxon>Pseudocohnilembidae</taxon>
        <taxon>Pseudocohnilembus</taxon>
    </lineage>
</organism>
<dbReference type="OMA" id="FPYFHEM"/>
<keyword evidence="6" id="KW-0269">Exonuclease</keyword>
<dbReference type="Pfam" id="PF22669">
    <property type="entry name" value="Exo_endo_phos2"/>
    <property type="match status" value="1"/>
</dbReference>
<evidence type="ECO:0000256" key="3">
    <source>
        <dbReference type="ARBA" id="ARBA00013044"/>
    </source>
</evidence>
<comment type="caution">
    <text evidence="6">The sequence shown here is derived from an EMBL/GenBank/DDBJ whole genome shotgun (WGS) entry which is preliminary data.</text>
</comment>
<evidence type="ECO:0000259" key="5">
    <source>
        <dbReference type="PROSITE" id="PS50275"/>
    </source>
</evidence>
<dbReference type="GO" id="GO:0005783">
    <property type="term" value="C:endoplasmic reticulum"/>
    <property type="evidence" value="ECO:0007669"/>
    <property type="project" value="TreeGrafter"/>
</dbReference>
<sequence length="852" mass="101245">MQTESQKKQPQNLETIKISEYSNRFELELNYKNSLHYKKLIIQKNGYIYEADLEEKITQFVQDPGQQQKSQIKEKSQITNANEKPKQVYKFSAFLGIQHIANQAFLFGCITAIHVCTLERHDIFQIDKCFLIPFNDFSNDEETKAKFGPHMQNIRDLFQEGYYFSYTYDLTLSRVKLAESQPTQIEFCWNRQMYRQLWDTRIDRKWTIPLIQGYVGYFNTYIEGKKLDFCLVARRSSYKAGTRFNARGLDDNGYVANYVEIEEIIFYGNYCCSSLQIRGSVPLFWQQRGVTTQTKINRTLDLTTPAYLKHMEYMRKNYQHVISVNLMKKSKHDEQVITESYEKMIQKQNLSYYKYMYFDLHHVCKGDRYDKINPEIRKLNEQLDNFKFYIEDMKQNTVKMRQKGIIRTNCLDCLDRTNMFQTKIGLEIFHLMMKTFKVDLTKVFGEPPLEHMDNNKMQENHPFMMNFKTVWALCGDMISKHYTGTGSTHTDVTLRGERDLMGRFGHGITSLSRFWIMNFYDNIKQEAIDMVVGEYTHTSNELEEKINEKLKERQSEFTKTDKISVYITTYNLNGYDCPKQDNTEVFNFKANFEEKGNPDIVIIGAVSIKFTLDDSTFCFMNCYLENSQSGRVSNINEIHTLGFQKQAVGKLKDKKVEDYDYKFLFGDLQHSIKLDQKTIETYIASYDNAKRQKQVTKSEDILNELFRYDESKIDAEQSEYLKFYQEQPIKFLPTYKYSQHSGIYDKKSVPAWKDRIFYWAGEDQIEPVYYKRNEVRFSNHRPVTGYFICKVNQFDEEVKKQIQQEIGQQLEREFQNIEQNLDEYEKKQIPRSSQIEQDIKESELLEQNQKEN</sequence>
<dbReference type="GO" id="GO:0004519">
    <property type="term" value="F:endonuclease activity"/>
    <property type="evidence" value="ECO:0007669"/>
    <property type="project" value="UniProtKB-KW"/>
</dbReference>
<dbReference type="SMART" id="SM00128">
    <property type="entry name" value="IPPc"/>
    <property type="match status" value="1"/>
</dbReference>
<evidence type="ECO:0000313" key="7">
    <source>
        <dbReference type="Proteomes" id="UP000054937"/>
    </source>
</evidence>
<dbReference type="EMBL" id="LDAU01000109">
    <property type="protein sequence ID" value="KRX05338.1"/>
    <property type="molecule type" value="Genomic_DNA"/>
</dbReference>
<dbReference type="GO" id="GO:0043812">
    <property type="term" value="F:phosphatidylinositol-4-phosphate phosphatase activity"/>
    <property type="evidence" value="ECO:0007669"/>
    <property type="project" value="TreeGrafter"/>
</dbReference>
<evidence type="ECO:0000256" key="4">
    <source>
        <dbReference type="SAM" id="MobiDB-lite"/>
    </source>
</evidence>
<comment type="similarity">
    <text evidence="1">Belongs to the synaptojanin family.</text>
</comment>
<accession>A0A0V0QTM6</accession>
<feature type="domain" description="SAC" evidence="5">
    <location>
        <begin position="161"/>
        <end position="484"/>
    </location>
</feature>
<gene>
    <name evidence="6" type="ORF">PPERSA_00639</name>
</gene>
<evidence type="ECO:0000256" key="2">
    <source>
        <dbReference type="ARBA" id="ARBA00009678"/>
    </source>
</evidence>
<dbReference type="InterPro" id="IPR000300">
    <property type="entry name" value="IPPc"/>
</dbReference>
<keyword evidence="6" id="KW-0378">Hydrolase</keyword>
<keyword evidence="6" id="KW-0540">Nuclease</keyword>
<dbReference type="OrthoDB" id="405996at2759"/>
<dbReference type="InterPro" id="IPR002013">
    <property type="entry name" value="SAC_dom"/>
</dbReference>
<dbReference type="PANTHER" id="PTHR45662:SF2">
    <property type="entry name" value="PHOSPHATIDYLINOSITOL-3-PHOSPHATASE SAC1"/>
    <property type="match status" value="1"/>
</dbReference>
<comment type="similarity">
    <text evidence="2">In the central section; belongs to the inositol 1,4,5-trisphosphate 5-phosphatase family.</text>
</comment>
<proteinExistence type="inferred from homology"/>
<dbReference type="GO" id="GO:0004527">
    <property type="term" value="F:exonuclease activity"/>
    <property type="evidence" value="ECO:0007669"/>
    <property type="project" value="UniProtKB-KW"/>
</dbReference>
<evidence type="ECO:0000313" key="6">
    <source>
        <dbReference type="EMBL" id="KRX05338.1"/>
    </source>
</evidence>
<dbReference type="InParanoid" id="A0A0V0QTM6"/>
<dbReference type="Proteomes" id="UP000054937">
    <property type="component" value="Unassembled WGS sequence"/>
</dbReference>
<feature type="region of interest" description="Disordered" evidence="4">
    <location>
        <begin position="823"/>
        <end position="852"/>
    </location>
</feature>
<dbReference type="GO" id="GO:0046856">
    <property type="term" value="P:phosphatidylinositol dephosphorylation"/>
    <property type="evidence" value="ECO:0007669"/>
    <property type="project" value="InterPro"/>
</dbReference>
<dbReference type="GO" id="GO:0004439">
    <property type="term" value="F:phosphatidylinositol-4,5-bisphosphate 5-phosphatase activity"/>
    <property type="evidence" value="ECO:0007669"/>
    <property type="project" value="UniProtKB-EC"/>
</dbReference>
<name>A0A0V0QTM6_PSEPJ</name>
<dbReference type="SUPFAM" id="SSF56219">
    <property type="entry name" value="DNase I-like"/>
    <property type="match status" value="1"/>
</dbReference>
<dbReference type="InterPro" id="IPR036691">
    <property type="entry name" value="Endo/exonu/phosph_ase_sf"/>
</dbReference>
<dbReference type="EC" id="3.1.3.36" evidence="3"/>
<reference evidence="6 7" key="1">
    <citation type="journal article" date="2015" name="Sci. Rep.">
        <title>Genome of the facultative scuticociliatosis pathogen Pseudocohnilembus persalinus provides insight into its virulence through horizontal gene transfer.</title>
        <authorList>
            <person name="Xiong J."/>
            <person name="Wang G."/>
            <person name="Cheng J."/>
            <person name="Tian M."/>
            <person name="Pan X."/>
            <person name="Warren A."/>
            <person name="Jiang C."/>
            <person name="Yuan D."/>
            <person name="Miao W."/>
        </authorList>
    </citation>
    <scope>NUCLEOTIDE SEQUENCE [LARGE SCALE GENOMIC DNA]</scope>
    <source>
        <strain evidence="6">36N120E</strain>
    </source>
</reference>
<protein>
    <recommendedName>
        <fullName evidence="3">phosphoinositide 5-phosphatase</fullName>
        <ecNumber evidence="3">3.1.3.36</ecNumber>
    </recommendedName>
</protein>
<feature type="compositionally biased region" description="Basic and acidic residues" evidence="4">
    <location>
        <begin position="837"/>
        <end position="852"/>
    </location>
</feature>
<dbReference type="PROSITE" id="PS50275">
    <property type="entry name" value="SAC"/>
    <property type="match status" value="1"/>
</dbReference>
<keyword evidence="6" id="KW-0255">Endonuclease</keyword>
<evidence type="ECO:0000256" key="1">
    <source>
        <dbReference type="ARBA" id="ARBA00008943"/>
    </source>
</evidence>
<keyword evidence="7" id="KW-1185">Reference proteome</keyword>
<dbReference type="PANTHER" id="PTHR45662">
    <property type="entry name" value="PHOSPHATIDYLINOSITIDE PHOSPHATASE SAC1"/>
    <property type="match status" value="1"/>
</dbReference>
<dbReference type="Gene3D" id="3.60.10.10">
    <property type="entry name" value="Endonuclease/exonuclease/phosphatase"/>
    <property type="match status" value="1"/>
</dbReference>